<dbReference type="AlphaFoldDB" id="A0AAN6MB27"/>
<comment type="caution">
    <text evidence="2">The sequence shown here is derived from an EMBL/GenBank/DDBJ whole genome shotgun (WGS) entry which is preliminary data.</text>
</comment>
<name>A0AAN6MB27_9PEZI</name>
<keyword evidence="1" id="KW-0732">Signal</keyword>
<evidence type="ECO:0000313" key="3">
    <source>
        <dbReference type="Proteomes" id="UP001303889"/>
    </source>
</evidence>
<protein>
    <submittedName>
        <fullName evidence="2">Uncharacterized protein</fullName>
    </submittedName>
</protein>
<sequence>MVSLRSLVAGAALIAAPVMAALTPTQLTSGLDSLKKLALALQEPASQITIVSAPLIIIGQGPFPAVIMGITQMVSTGTVLISESRGTPAIAGEDADLVYSSFAGFAKTTQDFLNIMIGKAGILTKVPFIGQPVAASLRQLEGVVDTITIFVIDTVKTKAEDLTATANSLGDSLDLCIKQYEGLQMKKRAEVFVA</sequence>
<proteinExistence type="predicted"/>
<accession>A0AAN6MB27</accession>
<dbReference type="Proteomes" id="UP001303889">
    <property type="component" value="Unassembled WGS sequence"/>
</dbReference>
<dbReference type="EMBL" id="MU856449">
    <property type="protein sequence ID" value="KAK3896693.1"/>
    <property type="molecule type" value="Genomic_DNA"/>
</dbReference>
<feature type="signal peptide" evidence="1">
    <location>
        <begin position="1"/>
        <end position="20"/>
    </location>
</feature>
<dbReference type="Pfam" id="PF17615">
    <property type="entry name" value="C166"/>
    <property type="match status" value="1"/>
</dbReference>
<evidence type="ECO:0000313" key="2">
    <source>
        <dbReference type="EMBL" id="KAK3896693.1"/>
    </source>
</evidence>
<evidence type="ECO:0000256" key="1">
    <source>
        <dbReference type="SAM" id="SignalP"/>
    </source>
</evidence>
<keyword evidence="3" id="KW-1185">Reference proteome</keyword>
<reference evidence="2" key="1">
    <citation type="journal article" date="2023" name="Mol. Phylogenet. Evol.">
        <title>Genome-scale phylogeny and comparative genomics of the fungal order Sordariales.</title>
        <authorList>
            <person name="Hensen N."/>
            <person name="Bonometti L."/>
            <person name="Westerberg I."/>
            <person name="Brannstrom I.O."/>
            <person name="Guillou S."/>
            <person name="Cros-Aarteil S."/>
            <person name="Calhoun S."/>
            <person name="Haridas S."/>
            <person name="Kuo A."/>
            <person name="Mondo S."/>
            <person name="Pangilinan J."/>
            <person name="Riley R."/>
            <person name="LaButti K."/>
            <person name="Andreopoulos B."/>
            <person name="Lipzen A."/>
            <person name="Chen C."/>
            <person name="Yan M."/>
            <person name="Daum C."/>
            <person name="Ng V."/>
            <person name="Clum A."/>
            <person name="Steindorff A."/>
            <person name="Ohm R.A."/>
            <person name="Martin F."/>
            <person name="Silar P."/>
            <person name="Natvig D.O."/>
            <person name="Lalanne C."/>
            <person name="Gautier V."/>
            <person name="Ament-Velasquez S.L."/>
            <person name="Kruys A."/>
            <person name="Hutchinson M.I."/>
            <person name="Powell A.J."/>
            <person name="Barry K."/>
            <person name="Miller A.N."/>
            <person name="Grigoriev I.V."/>
            <person name="Debuchy R."/>
            <person name="Gladieux P."/>
            <person name="Hiltunen Thoren M."/>
            <person name="Johannesson H."/>
        </authorList>
    </citation>
    <scope>NUCLEOTIDE SEQUENCE</scope>
    <source>
        <strain evidence="2">CBS 103.79</strain>
    </source>
</reference>
<organism evidence="2 3">
    <name type="scientific">Staphylotrichum tortipilum</name>
    <dbReference type="NCBI Taxonomy" id="2831512"/>
    <lineage>
        <taxon>Eukaryota</taxon>
        <taxon>Fungi</taxon>
        <taxon>Dikarya</taxon>
        <taxon>Ascomycota</taxon>
        <taxon>Pezizomycotina</taxon>
        <taxon>Sordariomycetes</taxon>
        <taxon>Sordariomycetidae</taxon>
        <taxon>Sordariales</taxon>
        <taxon>Chaetomiaceae</taxon>
        <taxon>Staphylotrichum</taxon>
    </lineage>
</organism>
<feature type="chain" id="PRO_5043035793" evidence="1">
    <location>
        <begin position="21"/>
        <end position="194"/>
    </location>
</feature>
<gene>
    <name evidence="2" type="ORF">C8A05DRAFT_20386</name>
</gene>
<reference evidence="2" key="2">
    <citation type="submission" date="2023-05" db="EMBL/GenBank/DDBJ databases">
        <authorList>
            <consortium name="Lawrence Berkeley National Laboratory"/>
            <person name="Steindorff A."/>
            <person name="Hensen N."/>
            <person name="Bonometti L."/>
            <person name="Westerberg I."/>
            <person name="Brannstrom I.O."/>
            <person name="Guillou S."/>
            <person name="Cros-Aarteil S."/>
            <person name="Calhoun S."/>
            <person name="Haridas S."/>
            <person name="Kuo A."/>
            <person name="Mondo S."/>
            <person name="Pangilinan J."/>
            <person name="Riley R."/>
            <person name="Labutti K."/>
            <person name="Andreopoulos B."/>
            <person name="Lipzen A."/>
            <person name="Chen C."/>
            <person name="Yanf M."/>
            <person name="Daum C."/>
            <person name="Ng V."/>
            <person name="Clum A."/>
            <person name="Ohm R."/>
            <person name="Martin F."/>
            <person name="Silar P."/>
            <person name="Natvig D."/>
            <person name="Lalanne C."/>
            <person name="Gautier V."/>
            <person name="Ament-Velasquez S.L."/>
            <person name="Kruys A."/>
            <person name="Hutchinson M.I."/>
            <person name="Powell A.J."/>
            <person name="Barry K."/>
            <person name="Miller A.N."/>
            <person name="Grigoriev I.V."/>
            <person name="Debuchy R."/>
            <person name="Gladieux P."/>
            <person name="Thoren M.H."/>
            <person name="Johannesson H."/>
        </authorList>
    </citation>
    <scope>NUCLEOTIDE SEQUENCE</scope>
    <source>
        <strain evidence="2">CBS 103.79</strain>
    </source>
</reference>